<reference evidence="4 5" key="1">
    <citation type="submission" date="2018-03" db="EMBL/GenBank/DDBJ databases">
        <title>Bacteriophage NCPPB3778 and a type I-E CRISPR drive the evolution of the US Biological Select Agent, Rathayibacter toxicus.</title>
        <authorList>
            <person name="Davis E.W.II."/>
            <person name="Tabima J.F."/>
            <person name="Weisberg A.J."/>
            <person name="Dantas Lopes L."/>
            <person name="Wiseman M.S."/>
            <person name="Wiseman M.S."/>
            <person name="Pupko T."/>
            <person name="Belcher M.S."/>
            <person name="Sechler A.J."/>
            <person name="Tancos M.A."/>
            <person name="Schroeder B.K."/>
            <person name="Murray T.D."/>
            <person name="Luster D.G."/>
            <person name="Schneider W.L."/>
            <person name="Rogers E."/>
            <person name="Andreote F.D."/>
            <person name="Grunwald N.J."/>
            <person name="Putnam M.L."/>
            <person name="Chang J.H."/>
        </authorList>
    </citation>
    <scope>NUCLEOTIDE SEQUENCE [LARGE SCALE GENOMIC DNA]</scope>
    <source>
        <strain evidence="4 5">DSM 15932</strain>
    </source>
</reference>
<sequence>MTAPAASTASDAPVDTVSSPTLGALLRRGRIWALLAAMVAVGTVLLTVATGSPVPAADLDVDSAAPDGARAVAQVLREQGIDVVRADSLDEALRAVGPGSTLLLDDPGSALDEEQYARLAEDPAAVVLVEPSGAALDALLPGVAFAGAPQEDGVLAASCALPAAERAEGIPAGGSTFRVLEGGAVGCFPSGDDAFALVADSPAGGPDVVAVGDADLLRNGTVAEEGRAALALGLLGGEDRLVWYRAGAADATSAAVDPADLAPGWVTPALLLLVGVFVASAVWRGRRFGPLAVEPLPVVVHASETARGRARLYAHGATRVRALDALRIGTLHRSAALLGLAPSSGVDEVVAAAAALLERDPRAVRRLLVDDEPANDAALVAASDELLRFESALRAARAPRTGTAAAGTAGPGAAGPGTAGPGTARPAHDRLDHDQPDHERPEGPLR</sequence>
<keyword evidence="2" id="KW-0472">Membrane</keyword>
<dbReference type="EMBL" id="CP028137">
    <property type="protein sequence ID" value="AZZ51034.1"/>
    <property type="molecule type" value="Genomic_DNA"/>
</dbReference>
<evidence type="ECO:0000313" key="4">
    <source>
        <dbReference type="EMBL" id="AZZ51034.1"/>
    </source>
</evidence>
<gene>
    <name evidence="4" type="ORF">C1I64_02525</name>
</gene>
<evidence type="ECO:0000259" key="3">
    <source>
        <dbReference type="Pfam" id="PF14258"/>
    </source>
</evidence>
<dbReference type="Pfam" id="PF14258">
    <property type="entry name" value="DUF4350"/>
    <property type="match status" value="1"/>
</dbReference>
<feature type="compositionally biased region" description="Gly residues" evidence="1">
    <location>
        <begin position="409"/>
        <end position="420"/>
    </location>
</feature>
<feature type="compositionally biased region" description="Basic and acidic residues" evidence="1">
    <location>
        <begin position="426"/>
        <end position="446"/>
    </location>
</feature>
<dbReference type="KEGG" id="rfs:C1I64_02525"/>
<dbReference type="Proteomes" id="UP000285317">
    <property type="component" value="Chromosome"/>
</dbReference>
<dbReference type="InterPro" id="IPR025646">
    <property type="entry name" value="DUF4350"/>
</dbReference>
<name>A0A3Q9UPB0_9MICO</name>
<evidence type="ECO:0000256" key="1">
    <source>
        <dbReference type="SAM" id="MobiDB-lite"/>
    </source>
</evidence>
<dbReference type="RefSeq" id="WP_127886106.1">
    <property type="nucleotide sequence ID" value="NZ_CP028137.1"/>
</dbReference>
<feature type="compositionally biased region" description="Low complexity" evidence="1">
    <location>
        <begin position="399"/>
        <end position="408"/>
    </location>
</feature>
<feature type="region of interest" description="Disordered" evidence="1">
    <location>
        <begin position="399"/>
        <end position="446"/>
    </location>
</feature>
<organism evidence="4 5">
    <name type="scientific">Rathayibacter festucae DSM 15932</name>
    <dbReference type="NCBI Taxonomy" id="1328866"/>
    <lineage>
        <taxon>Bacteria</taxon>
        <taxon>Bacillati</taxon>
        <taxon>Actinomycetota</taxon>
        <taxon>Actinomycetes</taxon>
        <taxon>Micrococcales</taxon>
        <taxon>Microbacteriaceae</taxon>
        <taxon>Rathayibacter</taxon>
    </lineage>
</organism>
<accession>A0A3Q9UPB0</accession>
<evidence type="ECO:0000313" key="5">
    <source>
        <dbReference type="Proteomes" id="UP000285317"/>
    </source>
</evidence>
<protein>
    <recommendedName>
        <fullName evidence="3">DUF4350 domain-containing protein</fullName>
    </recommendedName>
</protein>
<keyword evidence="2" id="KW-1133">Transmembrane helix</keyword>
<feature type="domain" description="DUF4350" evidence="3">
    <location>
        <begin position="62"/>
        <end position="235"/>
    </location>
</feature>
<proteinExistence type="predicted"/>
<dbReference type="AlphaFoldDB" id="A0A3Q9UPB0"/>
<feature type="transmembrane region" description="Helical" evidence="2">
    <location>
        <begin position="265"/>
        <end position="283"/>
    </location>
</feature>
<evidence type="ECO:0000256" key="2">
    <source>
        <dbReference type="SAM" id="Phobius"/>
    </source>
</evidence>
<keyword evidence="2" id="KW-0812">Transmembrane</keyword>
<feature type="transmembrane region" description="Helical" evidence="2">
    <location>
        <begin position="31"/>
        <end position="49"/>
    </location>
</feature>